<name>A0ABW3GVA1_9FLAO</name>
<dbReference type="Proteomes" id="UP001597049">
    <property type="component" value="Unassembled WGS sequence"/>
</dbReference>
<feature type="transmembrane region" description="Helical" evidence="1">
    <location>
        <begin position="160"/>
        <end position="180"/>
    </location>
</feature>
<evidence type="ECO:0000256" key="1">
    <source>
        <dbReference type="SAM" id="Phobius"/>
    </source>
</evidence>
<keyword evidence="1" id="KW-0812">Transmembrane</keyword>
<proteinExistence type="predicted"/>
<evidence type="ECO:0000313" key="2">
    <source>
        <dbReference type="EMBL" id="MFD0932489.1"/>
    </source>
</evidence>
<reference evidence="3" key="1">
    <citation type="journal article" date="2019" name="Int. J. Syst. Evol. Microbiol.">
        <title>The Global Catalogue of Microorganisms (GCM) 10K type strain sequencing project: providing services to taxonomists for standard genome sequencing and annotation.</title>
        <authorList>
            <consortium name="The Broad Institute Genomics Platform"/>
            <consortium name="The Broad Institute Genome Sequencing Center for Infectious Disease"/>
            <person name="Wu L."/>
            <person name="Ma J."/>
        </authorList>
    </citation>
    <scope>NUCLEOTIDE SEQUENCE [LARGE SCALE GENOMIC DNA]</scope>
    <source>
        <strain evidence="3">CCUG 56752</strain>
    </source>
</reference>
<dbReference type="RefSeq" id="WP_379657810.1">
    <property type="nucleotide sequence ID" value="NZ_JBHTIV010000007.1"/>
</dbReference>
<comment type="caution">
    <text evidence="2">The sequence shown here is derived from an EMBL/GenBank/DDBJ whole genome shotgun (WGS) entry which is preliminary data.</text>
</comment>
<evidence type="ECO:0000313" key="3">
    <source>
        <dbReference type="Proteomes" id="UP001597049"/>
    </source>
</evidence>
<sequence length="242" mass="28712">MTLSKNEKEQLLGFIKSHYVDYHDVRLLIARDLEEDITTQMEEDKELSFEDALKQAYKKYGVIGFSTVSEDYMKKINTYFYKKVILKVVKNEASTLRFWLLAILSFLIIYSIITSLITMPFVLAGGFIVLIILGLIFYFRKLHNEIKELKKNDNYYYLDQLLVSNNSILFPFTYLPLIMAPHIGRLAENENWSMAILAFFTMISFIAFYLIYFRLYKDRSEILKAYKENFLNNKLDYKFEVI</sequence>
<feature type="transmembrane region" description="Helical" evidence="1">
    <location>
        <begin position="192"/>
        <end position="212"/>
    </location>
</feature>
<keyword evidence="3" id="KW-1185">Reference proteome</keyword>
<feature type="transmembrane region" description="Helical" evidence="1">
    <location>
        <begin position="96"/>
        <end position="113"/>
    </location>
</feature>
<organism evidence="2 3">
    <name type="scientific">Psychroflexus salinarum</name>
    <dbReference type="NCBI Taxonomy" id="546024"/>
    <lineage>
        <taxon>Bacteria</taxon>
        <taxon>Pseudomonadati</taxon>
        <taxon>Bacteroidota</taxon>
        <taxon>Flavobacteriia</taxon>
        <taxon>Flavobacteriales</taxon>
        <taxon>Flavobacteriaceae</taxon>
        <taxon>Psychroflexus</taxon>
    </lineage>
</organism>
<feature type="transmembrane region" description="Helical" evidence="1">
    <location>
        <begin position="119"/>
        <end position="139"/>
    </location>
</feature>
<gene>
    <name evidence="2" type="ORF">ACFQ0R_07750</name>
</gene>
<dbReference type="EMBL" id="JBHTIV010000007">
    <property type="protein sequence ID" value="MFD0932489.1"/>
    <property type="molecule type" value="Genomic_DNA"/>
</dbReference>
<keyword evidence="1" id="KW-0472">Membrane</keyword>
<keyword evidence="1" id="KW-1133">Transmembrane helix</keyword>
<accession>A0ABW3GVA1</accession>
<protein>
    <submittedName>
        <fullName evidence="2">Uncharacterized protein</fullName>
    </submittedName>
</protein>